<evidence type="ECO:0000256" key="1">
    <source>
        <dbReference type="SAM" id="SignalP"/>
    </source>
</evidence>
<evidence type="ECO:0000313" key="4">
    <source>
        <dbReference type="Proteomes" id="UP001374579"/>
    </source>
</evidence>
<reference evidence="3 4" key="1">
    <citation type="submission" date="2024-02" db="EMBL/GenBank/DDBJ databases">
        <title>Chromosome-scale genome assembly of the rough periwinkle Littorina saxatilis.</title>
        <authorList>
            <person name="De Jode A."/>
            <person name="Faria R."/>
            <person name="Formenti G."/>
            <person name="Sims Y."/>
            <person name="Smith T.P."/>
            <person name="Tracey A."/>
            <person name="Wood J.M.D."/>
            <person name="Zagrodzka Z.B."/>
            <person name="Johannesson K."/>
            <person name="Butlin R.K."/>
            <person name="Leder E.H."/>
        </authorList>
    </citation>
    <scope>NUCLEOTIDE SEQUENCE [LARGE SCALE GENOMIC DNA]</scope>
    <source>
        <strain evidence="3">Snail1</strain>
        <tissue evidence="3">Muscle</tissue>
    </source>
</reference>
<evidence type="ECO:0000313" key="3">
    <source>
        <dbReference type="EMBL" id="KAK7096311.1"/>
    </source>
</evidence>
<keyword evidence="4" id="KW-1185">Reference proteome</keyword>
<feature type="domain" description="Apple" evidence="2">
    <location>
        <begin position="167"/>
        <end position="250"/>
    </location>
</feature>
<accession>A0AAN9AZD0</accession>
<evidence type="ECO:0000259" key="2">
    <source>
        <dbReference type="PROSITE" id="PS50948"/>
    </source>
</evidence>
<dbReference type="SUPFAM" id="SSF57414">
    <property type="entry name" value="Hairpin loop containing domain-like"/>
    <property type="match status" value="1"/>
</dbReference>
<feature type="chain" id="PRO_5043027800" description="Apple domain-containing protein" evidence="1">
    <location>
        <begin position="22"/>
        <end position="251"/>
    </location>
</feature>
<dbReference type="PROSITE" id="PS50948">
    <property type="entry name" value="PAN"/>
    <property type="match status" value="1"/>
</dbReference>
<proteinExistence type="predicted"/>
<dbReference type="Gene3D" id="3.50.4.10">
    <property type="entry name" value="Hepatocyte Growth Factor"/>
    <property type="match status" value="1"/>
</dbReference>
<organism evidence="3 4">
    <name type="scientific">Littorina saxatilis</name>
    <dbReference type="NCBI Taxonomy" id="31220"/>
    <lineage>
        <taxon>Eukaryota</taxon>
        <taxon>Metazoa</taxon>
        <taxon>Spiralia</taxon>
        <taxon>Lophotrochozoa</taxon>
        <taxon>Mollusca</taxon>
        <taxon>Gastropoda</taxon>
        <taxon>Caenogastropoda</taxon>
        <taxon>Littorinimorpha</taxon>
        <taxon>Littorinoidea</taxon>
        <taxon>Littorinidae</taxon>
        <taxon>Littorina</taxon>
    </lineage>
</organism>
<gene>
    <name evidence="3" type="ORF">V1264_005618</name>
</gene>
<dbReference type="SMART" id="SM00473">
    <property type="entry name" value="PAN_AP"/>
    <property type="match status" value="1"/>
</dbReference>
<feature type="signal peptide" evidence="1">
    <location>
        <begin position="1"/>
        <end position="21"/>
    </location>
</feature>
<dbReference type="InterPro" id="IPR003609">
    <property type="entry name" value="Pan_app"/>
</dbReference>
<dbReference type="Pfam" id="PF00024">
    <property type="entry name" value="PAN_1"/>
    <property type="match status" value="2"/>
</dbReference>
<dbReference type="Proteomes" id="UP001374579">
    <property type="component" value="Unassembled WGS sequence"/>
</dbReference>
<comment type="caution">
    <text evidence="3">The sequence shown here is derived from an EMBL/GenBank/DDBJ whole genome shotgun (WGS) entry which is preliminary data.</text>
</comment>
<dbReference type="AlphaFoldDB" id="A0AAN9AZD0"/>
<protein>
    <recommendedName>
        <fullName evidence="2">Apple domain-containing protein</fullName>
    </recommendedName>
</protein>
<dbReference type="EMBL" id="JBAMIC010000014">
    <property type="protein sequence ID" value="KAK7096311.1"/>
    <property type="molecule type" value="Genomic_DNA"/>
</dbReference>
<sequence length="251" mass="27596">MPASSSLFLVFLFFATSFAEANVRHFVSKTNETLDGSFVNNVLWSSNIRTVRECAVLCAADRRCSSFTLLRNASETCQSCLGISDDEAVGNQAEVSVIRAAVFHQVSVRDSADFTTTPETATWAGQTCDIHSDCSQLQANTSCFLRTCVCTPGFFYSISSDTCVSECPSGKLAQSYMKYENHSLPGQNDMQLARSLQECFDLCNANPTCLSIDFNKPTTQNCYISYSMATGPNQLRSDAGGNLDYYQRQCE</sequence>
<name>A0AAN9AZD0_9CAEN</name>
<keyword evidence="1" id="KW-0732">Signal</keyword>